<dbReference type="PANTHER" id="PTHR13847:SF287">
    <property type="entry name" value="FAD-DEPENDENT OXIDOREDUCTASE DOMAIN-CONTAINING PROTEIN 1"/>
    <property type="match status" value="1"/>
</dbReference>
<dbReference type="PANTHER" id="PTHR13847">
    <property type="entry name" value="SARCOSINE DEHYDROGENASE-RELATED"/>
    <property type="match status" value="1"/>
</dbReference>
<dbReference type="Pfam" id="PF01266">
    <property type="entry name" value="DAO"/>
    <property type="match status" value="1"/>
</dbReference>
<dbReference type="SUPFAM" id="SSF54373">
    <property type="entry name" value="FAD-linked reductases, C-terminal domain"/>
    <property type="match status" value="1"/>
</dbReference>
<evidence type="ECO:0000259" key="2">
    <source>
        <dbReference type="Pfam" id="PF01266"/>
    </source>
</evidence>
<dbReference type="Gene3D" id="3.30.9.10">
    <property type="entry name" value="D-Amino Acid Oxidase, subunit A, domain 2"/>
    <property type="match status" value="1"/>
</dbReference>
<sequence length="399" mass="42110">MAFDIAVIGAGIVGAACAHAFTQRGATVAVIERSLPASGTSSHCEGNLLVSDKGAGPELDLALHSLAMWPTLARSLEEELGSAMPSVEFEPKGGIVVTTTEAGAEPLIEFAAAQRDARVDARVLTHDEALEREPWLNPEITAAVYYPQDSQIQPTITTEALLAVARRHGAVSFNSHEVTGLERDRRGAVSGVTTTRGTIQAKHVVVAAGPWTGELSTRLGAPVPVAPRRGNVLVTSRMPHRVFHKVYDGDYFGATQSADAALQTAAVIESSQAGTVLIGSSREQVGFAEAMRAEVLAEMANKALRVFPFLADASIMRTYGGFRPYMPDHLPIASDDPRVEGLFFASGHEGAGIGLSIVTAELLAARILGGTATSPLGDIDPEPFDLRRASLKPYLEVAA</sequence>
<dbReference type="Gene3D" id="3.50.50.60">
    <property type="entry name" value="FAD/NAD(P)-binding domain"/>
    <property type="match status" value="1"/>
</dbReference>
<evidence type="ECO:0000313" key="3">
    <source>
        <dbReference type="EMBL" id="MFD2757905.1"/>
    </source>
</evidence>
<dbReference type="GO" id="GO:0016491">
    <property type="term" value="F:oxidoreductase activity"/>
    <property type="evidence" value="ECO:0007669"/>
    <property type="project" value="UniProtKB-KW"/>
</dbReference>
<dbReference type="SUPFAM" id="SSF51905">
    <property type="entry name" value="FAD/NAD(P)-binding domain"/>
    <property type="match status" value="1"/>
</dbReference>
<dbReference type="EMBL" id="JBHUNE010000003">
    <property type="protein sequence ID" value="MFD2757905.1"/>
    <property type="molecule type" value="Genomic_DNA"/>
</dbReference>
<reference evidence="4" key="1">
    <citation type="journal article" date="2019" name="Int. J. Syst. Evol. Microbiol.">
        <title>The Global Catalogue of Microorganisms (GCM) 10K type strain sequencing project: providing services to taxonomists for standard genome sequencing and annotation.</title>
        <authorList>
            <consortium name="The Broad Institute Genomics Platform"/>
            <consortium name="The Broad Institute Genome Sequencing Center for Infectious Disease"/>
            <person name="Wu L."/>
            <person name="Ma J."/>
        </authorList>
    </citation>
    <scope>NUCLEOTIDE SEQUENCE [LARGE SCALE GENOMIC DNA]</scope>
    <source>
        <strain evidence="4">TISTR 1514</strain>
    </source>
</reference>
<keyword evidence="1 3" id="KW-0560">Oxidoreductase</keyword>
<organism evidence="3 4">
    <name type="scientific">Gulosibacter faecalis</name>
    <dbReference type="NCBI Taxonomy" id="272240"/>
    <lineage>
        <taxon>Bacteria</taxon>
        <taxon>Bacillati</taxon>
        <taxon>Actinomycetota</taxon>
        <taxon>Actinomycetes</taxon>
        <taxon>Micrococcales</taxon>
        <taxon>Microbacteriaceae</taxon>
        <taxon>Gulosibacter</taxon>
    </lineage>
</organism>
<dbReference type="Proteomes" id="UP001597492">
    <property type="component" value="Unassembled WGS sequence"/>
</dbReference>
<name>A0ABW5UWV7_9MICO</name>
<dbReference type="InterPro" id="IPR006076">
    <property type="entry name" value="FAD-dep_OxRdtase"/>
</dbReference>
<dbReference type="InterPro" id="IPR036188">
    <property type="entry name" value="FAD/NAD-bd_sf"/>
</dbReference>
<dbReference type="EC" id="1.-.-.-" evidence="3"/>
<feature type="domain" description="FAD dependent oxidoreductase" evidence="2">
    <location>
        <begin position="4"/>
        <end position="366"/>
    </location>
</feature>
<gene>
    <name evidence="3" type="ORF">ACFSW7_05890</name>
</gene>
<accession>A0ABW5UWV7</accession>
<protein>
    <submittedName>
        <fullName evidence="3">NAD(P)/FAD-dependent oxidoreductase</fullName>
        <ecNumber evidence="3">1.-.-.-</ecNumber>
    </submittedName>
</protein>
<keyword evidence="4" id="KW-1185">Reference proteome</keyword>
<dbReference type="RefSeq" id="WP_019619780.1">
    <property type="nucleotide sequence ID" value="NZ_JBHUNE010000003.1"/>
</dbReference>
<evidence type="ECO:0000256" key="1">
    <source>
        <dbReference type="ARBA" id="ARBA00023002"/>
    </source>
</evidence>
<evidence type="ECO:0000313" key="4">
    <source>
        <dbReference type="Proteomes" id="UP001597492"/>
    </source>
</evidence>
<proteinExistence type="predicted"/>
<comment type="caution">
    <text evidence="3">The sequence shown here is derived from an EMBL/GenBank/DDBJ whole genome shotgun (WGS) entry which is preliminary data.</text>
</comment>